<dbReference type="OrthoDB" id="1535081at2759"/>
<protein>
    <submittedName>
        <fullName evidence="7">O-methyltransferase</fullName>
    </submittedName>
</protein>
<dbReference type="PIRSF" id="PIRSF005739">
    <property type="entry name" value="O-mtase"/>
    <property type="match status" value="1"/>
</dbReference>
<dbReference type="SUPFAM" id="SSF46785">
    <property type="entry name" value="Winged helix' DNA-binding domain"/>
    <property type="match status" value="1"/>
</dbReference>
<dbReference type="GeneID" id="26812226"/>
<keyword evidence="1 7" id="KW-0489">Methyltransferase</keyword>
<dbReference type="AlphaFoldDB" id="A0A0L1IMM6"/>
<proteinExistence type="predicted"/>
<dbReference type="Proteomes" id="UP000037505">
    <property type="component" value="Unassembled WGS sequence"/>
</dbReference>
<keyword evidence="3" id="KW-0949">S-adenosyl-L-methionine</keyword>
<gene>
    <name evidence="7" type="ORF">ANOM_010422</name>
</gene>
<dbReference type="PANTHER" id="PTHR43712">
    <property type="entry name" value="PUTATIVE (AFU_ORTHOLOGUE AFUA_4G14580)-RELATED"/>
    <property type="match status" value="1"/>
</dbReference>
<evidence type="ECO:0000256" key="2">
    <source>
        <dbReference type="ARBA" id="ARBA00022679"/>
    </source>
</evidence>
<dbReference type="InterPro" id="IPR001077">
    <property type="entry name" value="COMT_C"/>
</dbReference>
<dbReference type="Pfam" id="PF00891">
    <property type="entry name" value="Methyltransf_2"/>
    <property type="match status" value="1"/>
</dbReference>
<feature type="domain" description="O-methyltransferase C-terminal" evidence="5">
    <location>
        <begin position="171"/>
        <end position="373"/>
    </location>
</feature>
<keyword evidence="8" id="KW-1185">Reference proteome</keyword>
<dbReference type="Gene3D" id="3.40.50.150">
    <property type="entry name" value="Vaccinia Virus protein VP39"/>
    <property type="match status" value="1"/>
</dbReference>
<evidence type="ECO:0000259" key="5">
    <source>
        <dbReference type="Pfam" id="PF00891"/>
    </source>
</evidence>
<evidence type="ECO:0000313" key="8">
    <source>
        <dbReference type="Proteomes" id="UP000037505"/>
    </source>
</evidence>
<name>A0A0L1IMM6_ASPN3</name>
<dbReference type="GO" id="GO:0044550">
    <property type="term" value="P:secondary metabolite biosynthetic process"/>
    <property type="evidence" value="ECO:0007669"/>
    <property type="project" value="UniProtKB-ARBA"/>
</dbReference>
<evidence type="ECO:0000256" key="1">
    <source>
        <dbReference type="ARBA" id="ARBA00022603"/>
    </source>
</evidence>
<dbReference type="InterPro" id="IPR036388">
    <property type="entry name" value="WH-like_DNA-bd_sf"/>
</dbReference>
<comment type="caution">
    <text evidence="7">The sequence shown here is derived from an EMBL/GenBank/DDBJ whole genome shotgun (WGS) entry which is preliminary data.</text>
</comment>
<dbReference type="Pfam" id="PF08100">
    <property type="entry name" value="Dimerisation"/>
    <property type="match status" value="1"/>
</dbReference>
<evidence type="ECO:0000256" key="3">
    <source>
        <dbReference type="ARBA" id="ARBA00022691"/>
    </source>
</evidence>
<dbReference type="SUPFAM" id="SSF53335">
    <property type="entry name" value="S-adenosyl-L-methionine-dependent methyltransferases"/>
    <property type="match status" value="1"/>
</dbReference>
<dbReference type="PROSITE" id="PS51683">
    <property type="entry name" value="SAM_OMT_II"/>
    <property type="match status" value="1"/>
</dbReference>
<sequence>MATSLSDLNSTLTSALENFPAPENIKDEERMQLLGAIGQLQAALETPVHVIQKHCFAHYGITGIRVAQGMGIFDAFVTSNGAEMTLGELSSKTKGDLELLERIMRFLCSHKICKETDAETYRPSQIAMLFGTGSVPGDVIKHFHTNMQMTAKLFDYFEQRDYRNPSDAYDAPFQLAYQTKEHYFDWLSKRPAIQRVFNSVMTESKRHCGIEWFEIYPVLDKLQVTPDRVALVDVGGGVGHDITALKTRFPQLPGKYILEDLPQVIDDIREPLPEGISAVKCNMFEGQPIQGAKAYYMRTVLHDWPDKAALEALRHIRKAMASDSILLVNEHVMPDGANVPAISATLDLHMMEVFSALERTEKQWINLLEKAEFKVTQVWKSEGDVCTAVFEAILGE</sequence>
<dbReference type="InterPro" id="IPR036390">
    <property type="entry name" value="WH_DNA-bd_sf"/>
</dbReference>
<keyword evidence="2 7" id="KW-0808">Transferase</keyword>
<dbReference type="RefSeq" id="XP_015401767.1">
    <property type="nucleotide sequence ID" value="XM_015555678.1"/>
</dbReference>
<evidence type="ECO:0000313" key="7">
    <source>
        <dbReference type="EMBL" id="KNG80844.1"/>
    </source>
</evidence>
<evidence type="ECO:0000259" key="6">
    <source>
        <dbReference type="Pfam" id="PF08100"/>
    </source>
</evidence>
<dbReference type="Gene3D" id="1.10.10.10">
    <property type="entry name" value="Winged helix-like DNA-binding domain superfamily/Winged helix DNA-binding domain"/>
    <property type="match status" value="1"/>
</dbReference>
<dbReference type="GO" id="GO:0032259">
    <property type="term" value="P:methylation"/>
    <property type="evidence" value="ECO:0007669"/>
    <property type="project" value="UniProtKB-KW"/>
</dbReference>
<feature type="active site" description="Proton acceptor" evidence="4">
    <location>
        <position position="302"/>
    </location>
</feature>
<dbReference type="GO" id="GO:0008171">
    <property type="term" value="F:O-methyltransferase activity"/>
    <property type="evidence" value="ECO:0007669"/>
    <property type="project" value="InterPro"/>
</dbReference>
<evidence type="ECO:0000256" key="4">
    <source>
        <dbReference type="PIRSR" id="PIRSR005739-1"/>
    </source>
</evidence>
<reference evidence="7 8" key="1">
    <citation type="submission" date="2014-06" db="EMBL/GenBank/DDBJ databases">
        <title>The Genome of the Aflatoxigenic Filamentous Fungus Aspergillus nomius.</title>
        <authorList>
            <person name="Moore M.G."/>
            <person name="Shannon B.M."/>
            <person name="Brian M.M."/>
        </authorList>
    </citation>
    <scope>NUCLEOTIDE SEQUENCE [LARGE SCALE GENOMIC DNA]</scope>
    <source>
        <strain evidence="7 8">NRRL 13137</strain>
    </source>
</reference>
<dbReference type="STRING" id="1509407.A0A0L1IMM6"/>
<organism evidence="7 8">
    <name type="scientific">Aspergillus nomiae NRRL (strain ATCC 15546 / NRRL 13137 / CBS 260.88 / M93)</name>
    <dbReference type="NCBI Taxonomy" id="1509407"/>
    <lineage>
        <taxon>Eukaryota</taxon>
        <taxon>Fungi</taxon>
        <taxon>Dikarya</taxon>
        <taxon>Ascomycota</taxon>
        <taxon>Pezizomycotina</taxon>
        <taxon>Eurotiomycetes</taxon>
        <taxon>Eurotiomycetidae</taxon>
        <taxon>Eurotiales</taxon>
        <taxon>Aspergillaceae</taxon>
        <taxon>Aspergillus</taxon>
        <taxon>Aspergillus subgen. Circumdati</taxon>
    </lineage>
</organism>
<accession>A0A0L1IMM6</accession>
<dbReference type="InterPro" id="IPR012967">
    <property type="entry name" value="COMT_dimerisation"/>
</dbReference>
<dbReference type="EMBL" id="JNOM01000530">
    <property type="protein sequence ID" value="KNG80844.1"/>
    <property type="molecule type" value="Genomic_DNA"/>
</dbReference>
<dbReference type="PANTHER" id="PTHR43712:SF11">
    <property type="entry name" value="O-METHYLTRANSFERASE (AFU_ORTHOLOGUE AFUA_2G17820)-RELATED"/>
    <property type="match status" value="1"/>
</dbReference>
<feature type="domain" description="O-methyltransferase dimerisation" evidence="6">
    <location>
        <begin position="64"/>
        <end position="130"/>
    </location>
</feature>
<dbReference type="InterPro" id="IPR016461">
    <property type="entry name" value="COMT-like"/>
</dbReference>
<dbReference type="InterPro" id="IPR029063">
    <property type="entry name" value="SAM-dependent_MTases_sf"/>
</dbReference>
<dbReference type="GO" id="GO:0046983">
    <property type="term" value="F:protein dimerization activity"/>
    <property type="evidence" value="ECO:0007669"/>
    <property type="project" value="InterPro"/>
</dbReference>